<feature type="coiled-coil region" evidence="1">
    <location>
        <begin position="795"/>
        <end position="830"/>
    </location>
</feature>
<reference evidence="3 4" key="1">
    <citation type="journal article" date="2007" name="Nat. Biotechnol.">
        <title>Complete genome sequence of the myxobacterium Sorangium cellulosum.</title>
        <authorList>
            <person name="Schneiker S."/>
            <person name="Perlova O."/>
            <person name="Kaiser O."/>
            <person name="Gerth K."/>
            <person name="Alici A."/>
            <person name="Altmeyer M.O."/>
            <person name="Bartels D."/>
            <person name="Bekel T."/>
            <person name="Beyer S."/>
            <person name="Bode E."/>
            <person name="Bode H.B."/>
            <person name="Bolten C.J."/>
            <person name="Choudhuri J.V."/>
            <person name="Doss S."/>
            <person name="Elnakady Y.A."/>
            <person name="Frank B."/>
            <person name="Gaigalat L."/>
            <person name="Goesmann A."/>
            <person name="Groeger C."/>
            <person name="Gross F."/>
            <person name="Jelsbak L."/>
            <person name="Jelsbak L."/>
            <person name="Kalinowski J."/>
            <person name="Kegler C."/>
            <person name="Knauber T."/>
            <person name="Konietzny S."/>
            <person name="Kopp M."/>
            <person name="Krause L."/>
            <person name="Krug D."/>
            <person name="Linke B."/>
            <person name="Mahmud T."/>
            <person name="Martinez-Arias R."/>
            <person name="McHardy A.C."/>
            <person name="Merai M."/>
            <person name="Meyer F."/>
            <person name="Mormann S."/>
            <person name="Munoz-Dorado J."/>
            <person name="Perez J."/>
            <person name="Pradella S."/>
            <person name="Rachid S."/>
            <person name="Raddatz G."/>
            <person name="Rosenau F."/>
            <person name="Rueckert C."/>
            <person name="Sasse F."/>
            <person name="Scharfe M."/>
            <person name="Schuster S.C."/>
            <person name="Suen G."/>
            <person name="Treuner-Lange A."/>
            <person name="Velicer G.J."/>
            <person name="Vorholter F.-J."/>
            <person name="Weissman K.J."/>
            <person name="Welch R.D."/>
            <person name="Wenzel S.C."/>
            <person name="Whitworth D.E."/>
            <person name="Wilhelm S."/>
            <person name="Wittmann C."/>
            <person name="Bloecker H."/>
            <person name="Puehler A."/>
            <person name="Mueller R."/>
        </authorList>
    </citation>
    <scope>NUCLEOTIDE SEQUENCE [LARGE SCALE GENOMIC DNA]</scope>
    <source>
        <strain evidence="4">So ce56</strain>
    </source>
</reference>
<dbReference type="InterPro" id="IPR013496">
    <property type="entry name" value="CHP02680"/>
</dbReference>
<feature type="region of interest" description="Disordered" evidence="2">
    <location>
        <begin position="301"/>
        <end position="384"/>
    </location>
</feature>
<accession>A9FVJ9</accession>
<name>A9FVJ9_SORC5</name>
<gene>
    <name evidence="3" type="ordered locus">sce2125</name>
</gene>
<evidence type="ECO:0000313" key="4">
    <source>
        <dbReference type="Proteomes" id="UP000002139"/>
    </source>
</evidence>
<dbReference type="HOGENOM" id="CLU_005532_0_0_7"/>
<dbReference type="eggNOG" id="COG1196">
    <property type="taxonomic scope" value="Bacteria"/>
</dbReference>
<proteinExistence type="predicted"/>
<dbReference type="Pfam" id="PF13558">
    <property type="entry name" value="SbcC_Walker_B"/>
    <property type="match status" value="1"/>
</dbReference>
<feature type="region of interest" description="Disordered" evidence="2">
    <location>
        <begin position="397"/>
        <end position="422"/>
    </location>
</feature>
<evidence type="ECO:0000313" key="3">
    <source>
        <dbReference type="EMBL" id="CAN92284.1"/>
    </source>
</evidence>
<organism evidence="3 4">
    <name type="scientific">Sorangium cellulosum (strain So ce56)</name>
    <name type="common">Polyangium cellulosum (strain So ce56)</name>
    <dbReference type="NCBI Taxonomy" id="448385"/>
    <lineage>
        <taxon>Bacteria</taxon>
        <taxon>Pseudomonadati</taxon>
        <taxon>Myxococcota</taxon>
        <taxon>Polyangia</taxon>
        <taxon>Polyangiales</taxon>
        <taxon>Polyangiaceae</taxon>
        <taxon>Sorangium</taxon>
    </lineage>
</organism>
<sequence length="1376" mass="147688">MTLPSPVTRRWQPLRSGLLNLYRYDSEEFVFEGGRLLLRGNNGSGKSRVLALQLPFLLDGEVSPHRLEPDADPAKRVEWNLLLGRYDERRGYTWIELGRRDDDGAEHYLTLGCGLHAVEGRGLAGKWLFVTSKRVGRDLFLQSAGAAIGRERLEAELGGSGEVFTSAAAYRAAVDRRLFQLGDRYGALLDLLIQLRQPQLSRKLDEAQLSRALSSALPPVPPAVVADLAESFRSLEADRAALDGFAAASAASSAFLDEYRRYVRVAARRRAAAVRSAHAAYEAVMRELRAAEAGLDEARAAGEQAAAREEEAERAARGAAREVETLSRRPEMDQARALDEARGAAQAAANDAREAELEHRRAVEQAERRGGEREEAAASARAERDALAATVAAAEGAGAEVGLPPPALPGGWEADPGGRALPGAQARFDAAVAERRRGVAHLRKLDGELASARAARERADAALEGAAARLERARERAAAALGQREAEADALVDAWRAWARGLSELPIGGADVEDVADAVAAWTEHGDGESPAALSAQRALADALGRLAAARAEADRALAVAEEARRALEEERAALERGAHRGPEPPPSRAPGAREGRPGAPLWQLCDFDPELDAAGRAGLEAALEAAGLLDAWVTPGGELLAEGVLDTALSAAGEQALPLEQQLGRWLRASPALAAEGAAGAPPVPPDVVRAVLTRIGAGRGAGRIWADVSGGFALGPLHGASAKAEAEHIGHASREAARKRRLAAIEEALREAAAARSAALTARAELDRRARVAREEAASAPSSAALRRALAAEQAAEAAVVDARAALTEEEERALSRRQREAQALAERDRAAADLGLAAWVGALDRHDAALAALVHAAAAMWPTARGAAAALRRAQKAEEEARLAEGRAVSRAEARQRAASRLHEAEVHRDTLERTTGALVDEILRQLAEARERREARDAEHRAAQRAHGDARVAEARAQAKIEPLRDGLERAARERAGHVEALAAMARARLLSVLEMADVEPGSEGAAGWSPTRAVDVARRIEASSGDVEHDDRAWERLQRGIFRHVEALRDALLPHGYGPQTTSEDGLVAVTVPFQDRTWAVHDLQAMLADEVAHRRTVLDAREREVLENHLIGEVASHLHDLLHRCEAMVRDMNQELAARPTSTGMRLRFSWAPLVDGPPGLLEARHRLLRAGGTWSPGDRALLARFLKERIEEVRSRGEAASWQEQLSTALDYRGWHAFAVERHQDGAWKRLTRRTYGTGSGGEKALALTIPQFAAAAAHYRSAHPHAPRLILLDEAFVGIDPDMRAKCMGLLAAFDLDFVMTSEREWGCYATLPGLSIHQLTVRPGIDAVGVTRWVWNGRERVRSAAAAAPPEPPPDGVTGPLFGGGPS</sequence>
<feature type="region of interest" description="Disordered" evidence="2">
    <location>
        <begin position="575"/>
        <end position="600"/>
    </location>
</feature>
<feature type="coiled-coil region" evidence="1">
    <location>
        <begin position="442"/>
        <end position="487"/>
    </location>
</feature>
<feature type="compositionally biased region" description="Basic and acidic residues" evidence="2">
    <location>
        <begin position="351"/>
        <end position="384"/>
    </location>
</feature>
<dbReference type="SUPFAM" id="SSF52540">
    <property type="entry name" value="P-loop containing nucleoside triphosphate hydrolases"/>
    <property type="match status" value="1"/>
</dbReference>
<feature type="coiled-coil region" evidence="1">
    <location>
        <begin position="923"/>
        <end position="950"/>
    </location>
</feature>
<dbReference type="NCBIfam" id="TIGR02680">
    <property type="entry name" value="TIGR02680 family protein"/>
    <property type="match status" value="1"/>
</dbReference>
<evidence type="ECO:0000256" key="1">
    <source>
        <dbReference type="SAM" id="Coils"/>
    </source>
</evidence>
<dbReference type="KEGG" id="scl:sce2125"/>
<dbReference type="Proteomes" id="UP000002139">
    <property type="component" value="Chromosome"/>
</dbReference>
<protein>
    <recommendedName>
        <fullName evidence="5">TIGR02680 family protein</fullName>
    </recommendedName>
</protein>
<dbReference type="OrthoDB" id="8527901at2"/>
<dbReference type="EMBL" id="AM746676">
    <property type="protein sequence ID" value="CAN92284.1"/>
    <property type="molecule type" value="Genomic_DNA"/>
</dbReference>
<dbReference type="STRING" id="448385.sce2125"/>
<keyword evidence="4" id="KW-1185">Reference proteome</keyword>
<evidence type="ECO:0000256" key="2">
    <source>
        <dbReference type="SAM" id="MobiDB-lite"/>
    </source>
</evidence>
<keyword evidence="1" id="KW-0175">Coiled coil</keyword>
<dbReference type="RefSeq" id="WP_012234759.1">
    <property type="nucleotide sequence ID" value="NC_010162.1"/>
</dbReference>
<dbReference type="InterPro" id="IPR027417">
    <property type="entry name" value="P-loop_NTPase"/>
</dbReference>
<dbReference type="BioCyc" id="SCEL448385:SCE_RS10925-MONOMER"/>
<feature type="region of interest" description="Disordered" evidence="2">
    <location>
        <begin position="1353"/>
        <end position="1376"/>
    </location>
</feature>
<feature type="compositionally biased region" description="Basic and acidic residues" evidence="2">
    <location>
        <begin position="301"/>
        <end position="342"/>
    </location>
</feature>
<evidence type="ECO:0008006" key="5">
    <source>
        <dbReference type="Google" id="ProtNLM"/>
    </source>
</evidence>